<name>A0A3N0GHV5_9ACTN</name>
<dbReference type="Gene3D" id="3.30.9.10">
    <property type="entry name" value="D-Amino Acid Oxidase, subunit A, domain 2"/>
    <property type="match status" value="1"/>
</dbReference>
<evidence type="ECO:0000313" key="3">
    <source>
        <dbReference type="EMBL" id="RNM12031.1"/>
    </source>
</evidence>
<dbReference type="Proteomes" id="UP000279994">
    <property type="component" value="Unassembled WGS sequence"/>
</dbReference>
<dbReference type="InterPro" id="IPR036188">
    <property type="entry name" value="FAD/NAD-bd_sf"/>
</dbReference>
<feature type="compositionally biased region" description="Basic and acidic residues" evidence="1">
    <location>
        <begin position="9"/>
        <end position="27"/>
    </location>
</feature>
<evidence type="ECO:0000259" key="2">
    <source>
        <dbReference type="Pfam" id="PF01266"/>
    </source>
</evidence>
<evidence type="ECO:0000256" key="1">
    <source>
        <dbReference type="SAM" id="MobiDB-lite"/>
    </source>
</evidence>
<keyword evidence="4" id="KW-1185">Reference proteome</keyword>
<dbReference type="SUPFAM" id="SSF51905">
    <property type="entry name" value="FAD/NAD(P)-binding domain"/>
    <property type="match status" value="1"/>
</dbReference>
<dbReference type="EMBL" id="RJSF01000046">
    <property type="protein sequence ID" value="RNM12031.1"/>
    <property type="molecule type" value="Genomic_DNA"/>
</dbReference>
<dbReference type="GO" id="GO:0005737">
    <property type="term" value="C:cytoplasm"/>
    <property type="evidence" value="ECO:0007669"/>
    <property type="project" value="TreeGrafter"/>
</dbReference>
<reference evidence="3 4" key="1">
    <citation type="submission" date="2018-11" db="EMBL/GenBank/DDBJ databases">
        <authorList>
            <person name="Li F."/>
        </authorList>
    </citation>
    <scope>NUCLEOTIDE SEQUENCE [LARGE SCALE GENOMIC DNA]</scope>
    <source>
        <strain evidence="3 4">Gsoil 818</strain>
    </source>
</reference>
<dbReference type="Gene3D" id="3.50.50.60">
    <property type="entry name" value="FAD/NAD(P)-binding domain"/>
    <property type="match status" value="1"/>
</dbReference>
<dbReference type="PANTHER" id="PTHR13847">
    <property type="entry name" value="SARCOSINE DEHYDROGENASE-RELATED"/>
    <property type="match status" value="1"/>
</dbReference>
<comment type="caution">
    <text evidence="3">The sequence shown here is derived from an EMBL/GenBank/DDBJ whole genome shotgun (WGS) entry which is preliminary data.</text>
</comment>
<evidence type="ECO:0000313" key="4">
    <source>
        <dbReference type="Proteomes" id="UP000279994"/>
    </source>
</evidence>
<sequence>MEPVVTRLSEAHAPHIDPRRPSPRRIDAMTTPPAAASTIVVGAGIVGAATALYLARAGVEVTLIERYEPGAGASGRNAGYISMITRSAGPQLELARLSRKLYPELADELDDFEFRANGALVYYYDEQVPLIEGFVERRRADGLPIDVVDGDRARELCPLLPDEVIGGIHSRSDCYIHPGKLVEALVAAAVKEGARLVIDDAVELQVDSGRCIGIRTATGLLTADTVALTAGSWTAELMTRAGLPFHLLHMRMQMVETAPIDDRFDVAAYGPSLFHEYAFVRELPGYDDDIVLHPLQQIMPEVGLLELICQRADGRLWLGCPIEFVDGPDASPAPTVAGMAQTFGVLGDHVPALQHLAVERTWGGIAPQTGDGLPVISAVPALPGLFVGSGLAYGATVGPASARVLADLVIGREPDIDVAAFRYDRPAITEGMARSATLG</sequence>
<feature type="domain" description="FAD dependent oxidoreductase" evidence="2">
    <location>
        <begin position="39"/>
        <end position="408"/>
    </location>
</feature>
<dbReference type="AlphaFoldDB" id="A0A3N0GHV5"/>
<feature type="region of interest" description="Disordered" evidence="1">
    <location>
        <begin position="1"/>
        <end position="29"/>
    </location>
</feature>
<accession>A0A3N0GHV5</accession>
<gene>
    <name evidence="3" type="ORF">EFL26_19600</name>
</gene>
<dbReference type="OrthoDB" id="9806257at2"/>
<organism evidence="3 4">
    <name type="scientific">Nocardioides pocheonensis</name>
    <dbReference type="NCBI Taxonomy" id="661485"/>
    <lineage>
        <taxon>Bacteria</taxon>
        <taxon>Bacillati</taxon>
        <taxon>Actinomycetota</taxon>
        <taxon>Actinomycetes</taxon>
        <taxon>Propionibacteriales</taxon>
        <taxon>Nocardioidaceae</taxon>
        <taxon>Nocardioides</taxon>
    </lineage>
</organism>
<protein>
    <submittedName>
        <fullName evidence="3">FAD-binding oxidoreductase</fullName>
    </submittedName>
</protein>
<proteinExistence type="predicted"/>
<dbReference type="Pfam" id="PF01266">
    <property type="entry name" value="DAO"/>
    <property type="match status" value="1"/>
</dbReference>
<dbReference type="InterPro" id="IPR006076">
    <property type="entry name" value="FAD-dep_OxRdtase"/>
</dbReference>